<protein>
    <submittedName>
        <fullName evidence="2">Solute carrier family 13 member 3 isoform X2</fullName>
    </submittedName>
</protein>
<organism evidence="1 2">
    <name type="scientific">Echinops telfairi</name>
    <name type="common">Lesser hedgehog tenrec</name>
    <dbReference type="NCBI Taxonomy" id="9371"/>
    <lineage>
        <taxon>Eukaryota</taxon>
        <taxon>Metazoa</taxon>
        <taxon>Chordata</taxon>
        <taxon>Craniata</taxon>
        <taxon>Vertebrata</taxon>
        <taxon>Euteleostomi</taxon>
        <taxon>Mammalia</taxon>
        <taxon>Eutheria</taxon>
        <taxon>Afrotheria</taxon>
        <taxon>Tenrecidae</taxon>
        <taxon>Tenrecinae</taxon>
        <taxon>Echinops</taxon>
    </lineage>
</organism>
<dbReference type="Proteomes" id="UP000694863">
    <property type="component" value="Unplaced"/>
</dbReference>
<dbReference type="RefSeq" id="XP_045151074.1">
    <property type="nucleotide sequence ID" value="XM_045295139.1"/>
</dbReference>
<keyword evidence="1" id="KW-1185">Reference proteome</keyword>
<reference evidence="2" key="1">
    <citation type="submission" date="2025-08" db="UniProtKB">
        <authorList>
            <consortium name="RefSeq"/>
        </authorList>
    </citation>
    <scope>IDENTIFICATION</scope>
</reference>
<name>A0AC55DH53_ECHTE</name>
<proteinExistence type="predicted"/>
<gene>
    <name evidence="2" type="primary">SLC13A3</name>
</gene>
<sequence>MVVYWCVEALPLSVTALLPIIFFPFMGILPSDKVCSQYFMDTNFLFLSGLIMASAIEEWNLHRRIALKVLMFVGIQPARLILGMMLTTSFLSMWLSNTASTAMMLPIASAILKSLFGQREAGKGLVREGEENAEAAQRNGLHTVPTEMQFFASTEDKEDPEEVEAPLDLQTESKTEENHRRNIWKGFLISIPYSASIGGTATLTGTLPNLILLGQLKSFFPQCDLVNFGSWFLFAFPLMLLFLLVGWLWISLLYGGLSLRGWRKKKSEFQVNAEDRARATIQEEFQNLGPIKFAEQAVFVLFCLFAILLFSRDPKFIPGWASFFAPGFLSDAVTGVSIVTILFFFPSQKPSLKWWFDFKAPNRETEPLLTWKKVQESVPWNIILLLGGGFAMAKGCEESGLSTWIGQQLRPLENVPPMLAVLVITVVIAFFTEFASNTAATIIFLPVLVELALRLRVNPLYVMIPGTVGCSYAFMLPVSTPPNSIAFASGHLMVKDMVRTGFLMNLMGVLLLNLAINTWAQTIFQLGSFPAWANVHLANGTELPPTWTNGTLRTL</sequence>
<evidence type="ECO:0000313" key="2">
    <source>
        <dbReference type="RefSeq" id="XP_045151074.1"/>
    </source>
</evidence>
<accession>A0AC55DH53</accession>
<evidence type="ECO:0000313" key="1">
    <source>
        <dbReference type="Proteomes" id="UP000694863"/>
    </source>
</evidence>